<protein>
    <submittedName>
        <fullName evidence="1">Class I SAM-dependent methyltransferase</fullName>
        <ecNumber evidence="1">2.1.-.-</ecNumber>
    </submittedName>
</protein>
<name>A0ABV1J4B3_9FIRM</name>
<reference evidence="1 2" key="1">
    <citation type="submission" date="2024-04" db="EMBL/GenBank/DDBJ databases">
        <title>Human intestinal bacterial collection.</title>
        <authorList>
            <person name="Pauvert C."/>
            <person name="Hitch T.C.A."/>
            <person name="Clavel T."/>
        </authorList>
    </citation>
    <scope>NUCLEOTIDE SEQUENCE [LARGE SCALE GENOMIC DNA]</scope>
    <source>
        <strain evidence="1 2">CLA-SR-H026</strain>
    </source>
</reference>
<dbReference type="Proteomes" id="UP001481872">
    <property type="component" value="Unassembled WGS sequence"/>
</dbReference>
<dbReference type="GO" id="GO:0032259">
    <property type="term" value="P:methylation"/>
    <property type="evidence" value="ECO:0007669"/>
    <property type="project" value="UniProtKB-KW"/>
</dbReference>
<sequence>MILDACCGSQMFYFDKSRDDVVTMDIRKEKFEIHGKKVDVNPDIVGDFRDMPFDDETFHHVIFDPPHLKSPGNSIMRAQYGGLDKNTWQDDIAQGFSECWRVLKQNGTLVFKWSDHDISVNNVLKLFNETPIYGHRRGKTVWTVFVKQGER</sequence>
<accession>A0ABV1J4B3</accession>
<evidence type="ECO:0000313" key="1">
    <source>
        <dbReference type="EMBL" id="MEQ3352763.1"/>
    </source>
</evidence>
<gene>
    <name evidence="1" type="ORF">AAA081_00390</name>
</gene>
<proteinExistence type="predicted"/>
<dbReference type="SUPFAM" id="SSF53335">
    <property type="entry name" value="S-adenosyl-L-methionine-dependent methyltransferases"/>
    <property type="match status" value="1"/>
</dbReference>
<dbReference type="CDD" id="cd02440">
    <property type="entry name" value="AdoMet_MTases"/>
    <property type="match status" value="1"/>
</dbReference>
<keyword evidence="1" id="KW-0489">Methyltransferase</keyword>
<dbReference type="EC" id="2.1.-.-" evidence="1"/>
<dbReference type="RefSeq" id="WP_148472811.1">
    <property type="nucleotide sequence ID" value="NZ_JAOQJD010000005.1"/>
</dbReference>
<dbReference type="Gene3D" id="3.40.50.150">
    <property type="entry name" value="Vaccinia Virus protein VP39"/>
    <property type="match status" value="1"/>
</dbReference>
<keyword evidence="1" id="KW-0808">Transferase</keyword>
<dbReference type="GO" id="GO:0008168">
    <property type="term" value="F:methyltransferase activity"/>
    <property type="evidence" value="ECO:0007669"/>
    <property type="project" value="UniProtKB-KW"/>
</dbReference>
<evidence type="ECO:0000313" key="2">
    <source>
        <dbReference type="Proteomes" id="UP001481872"/>
    </source>
</evidence>
<dbReference type="InterPro" id="IPR029063">
    <property type="entry name" value="SAM-dependent_MTases_sf"/>
</dbReference>
<organism evidence="1 2">
    <name type="scientific">Aedoeadaptatus acetigenes</name>
    <dbReference type="NCBI Taxonomy" id="2981723"/>
    <lineage>
        <taxon>Bacteria</taxon>
        <taxon>Bacillati</taxon>
        <taxon>Bacillota</taxon>
        <taxon>Tissierellia</taxon>
        <taxon>Tissierellales</taxon>
        <taxon>Peptoniphilaceae</taxon>
        <taxon>Aedoeadaptatus</taxon>
    </lineage>
</organism>
<dbReference type="EMBL" id="JBBNPS010000001">
    <property type="protein sequence ID" value="MEQ3352763.1"/>
    <property type="molecule type" value="Genomic_DNA"/>
</dbReference>
<comment type="caution">
    <text evidence="1">The sequence shown here is derived from an EMBL/GenBank/DDBJ whole genome shotgun (WGS) entry which is preliminary data.</text>
</comment>
<keyword evidence="2" id="KW-1185">Reference proteome</keyword>